<evidence type="ECO:0000313" key="2">
    <source>
        <dbReference type="EMBL" id="VFK33266.1"/>
    </source>
</evidence>
<protein>
    <submittedName>
        <fullName evidence="2">Uncharacterized protein</fullName>
    </submittedName>
</protein>
<accession>A0A450XVH1</accession>
<dbReference type="AlphaFoldDB" id="A0A450XVH1"/>
<evidence type="ECO:0000313" key="1">
    <source>
        <dbReference type="EMBL" id="VFK18723.1"/>
    </source>
</evidence>
<proteinExistence type="predicted"/>
<organism evidence="2">
    <name type="scientific">Candidatus Kentrum sp. LPFa</name>
    <dbReference type="NCBI Taxonomy" id="2126335"/>
    <lineage>
        <taxon>Bacteria</taxon>
        <taxon>Pseudomonadati</taxon>
        <taxon>Pseudomonadota</taxon>
        <taxon>Gammaproteobacteria</taxon>
        <taxon>Candidatus Kentrum</taxon>
    </lineage>
</organism>
<dbReference type="EMBL" id="CAADFP010000199">
    <property type="protein sequence ID" value="VFK33266.1"/>
    <property type="molecule type" value="Genomic_DNA"/>
</dbReference>
<dbReference type="EMBL" id="CAADFM010000204">
    <property type="protein sequence ID" value="VFK18723.1"/>
    <property type="molecule type" value="Genomic_DNA"/>
</dbReference>
<gene>
    <name evidence="1" type="ORF">BECKLPF1236A_GA0070988_102045</name>
    <name evidence="2" type="ORF">BECKLPF1236C_GA0070990_101996</name>
</gene>
<sequence>MTFSSYQMPTCLVPIAGISNAASPMVCTEPRRYTLPDAGRDVFTRDHALASFDDVSIGKECPAHAGDSVSDDILDLVRTLPTIVDERCRLHLLRGRGVAPIRVAGPHARWLGKAAMASTTAARPVPGSMPATKTAAQQPIKTLQLLLAGMAWGAIYRNHHFIPVTSLFLLEWPKSSI</sequence>
<reference evidence="2" key="1">
    <citation type="submission" date="2019-02" db="EMBL/GenBank/DDBJ databases">
        <authorList>
            <person name="Gruber-Vodicka R. H."/>
            <person name="Seah K. B. B."/>
        </authorList>
    </citation>
    <scope>NUCLEOTIDE SEQUENCE</scope>
    <source>
        <strain evidence="1">BECK_S312</strain>
        <strain evidence="2">BECK_S426</strain>
    </source>
</reference>
<name>A0A450XVH1_9GAMM</name>